<dbReference type="Gene3D" id="3.30.420.10">
    <property type="entry name" value="Ribonuclease H-like superfamily/Ribonuclease H"/>
    <property type="match status" value="1"/>
</dbReference>
<keyword evidence="2" id="KW-0228">DNA excision</keyword>
<evidence type="ECO:0000313" key="14">
    <source>
        <dbReference type="Proteomes" id="UP000184314"/>
    </source>
</evidence>
<dbReference type="GO" id="GO:0003676">
    <property type="term" value="F:nucleic acid binding"/>
    <property type="evidence" value="ECO:0007669"/>
    <property type="project" value="InterPro"/>
</dbReference>
<evidence type="ECO:0000256" key="9">
    <source>
        <dbReference type="ARBA" id="ARBA00040756"/>
    </source>
</evidence>
<evidence type="ECO:0000256" key="1">
    <source>
        <dbReference type="ARBA" id="ARBA00022763"/>
    </source>
</evidence>
<keyword evidence="3" id="KW-0378">Hydrolase</keyword>
<dbReference type="PANTHER" id="PTHR30562:SF10">
    <property type="entry name" value="EXCINUCLEASE CHO"/>
    <property type="match status" value="1"/>
</dbReference>
<keyword evidence="5" id="KW-0234">DNA repair</keyword>
<dbReference type="SMART" id="SM00479">
    <property type="entry name" value="EXOIII"/>
    <property type="match status" value="1"/>
</dbReference>
<dbReference type="Proteomes" id="UP000184314">
    <property type="component" value="Unassembled WGS sequence"/>
</dbReference>
<dbReference type="SMART" id="SM00465">
    <property type="entry name" value="GIYc"/>
    <property type="match status" value="1"/>
</dbReference>
<keyword evidence="4" id="KW-0267">Excision nuclease</keyword>
<dbReference type="GO" id="GO:0004527">
    <property type="term" value="F:exonuclease activity"/>
    <property type="evidence" value="ECO:0007669"/>
    <property type="project" value="UniProtKB-ARBA"/>
</dbReference>
<dbReference type="InterPro" id="IPR035901">
    <property type="entry name" value="GIY-YIG_endonuc_sf"/>
</dbReference>
<name>A0A1M6ISU8_9FLAO</name>
<evidence type="ECO:0000256" key="8">
    <source>
        <dbReference type="ARBA" id="ARBA00026073"/>
    </source>
</evidence>
<keyword evidence="14" id="KW-1185">Reference proteome</keyword>
<dbReference type="EMBL" id="FQZX01000001">
    <property type="protein sequence ID" value="SHJ37419.1"/>
    <property type="molecule type" value="Genomic_DNA"/>
</dbReference>
<dbReference type="CDD" id="cd10434">
    <property type="entry name" value="GIY-YIG_UvrC_Cho"/>
    <property type="match status" value="1"/>
</dbReference>
<dbReference type="SUPFAM" id="SSF82771">
    <property type="entry name" value="GIY-YIG endonuclease"/>
    <property type="match status" value="1"/>
</dbReference>
<evidence type="ECO:0000256" key="2">
    <source>
        <dbReference type="ARBA" id="ARBA00022769"/>
    </source>
</evidence>
<gene>
    <name evidence="13" type="ORF">SAMN04488007_0130</name>
</gene>
<dbReference type="STRING" id="228958.SAMN04488007_0130"/>
<protein>
    <recommendedName>
        <fullName evidence="9">Excinuclease cho</fullName>
    </recommendedName>
    <alternativeName>
        <fullName evidence="11">Endonuclease cho</fullName>
    </alternativeName>
    <alternativeName>
        <fullName evidence="10">UvrC homolog protein</fullName>
    </alternativeName>
</protein>
<dbReference type="GO" id="GO:0009380">
    <property type="term" value="C:excinuclease repair complex"/>
    <property type="evidence" value="ECO:0007669"/>
    <property type="project" value="TreeGrafter"/>
</dbReference>
<dbReference type="InterPro" id="IPR036397">
    <property type="entry name" value="RNaseH_sf"/>
</dbReference>
<dbReference type="Pfam" id="PF01541">
    <property type="entry name" value="GIY-YIG"/>
    <property type="match status" value="1"/>
</dbReference>
<dbReference type="RefSeq" id="WP_084134916.1">
    <property type="nucleotide sequence ID" value="NZ_FQZX01000001.1"/>
</dbReference>
<feature type="domain" description="GIY-YIG" evidence="12">
    <location>
        <begin position="202"/>
        <end position="278"/>
    </location>
</feature>
<evidence type="ECO:0000256" key="4">
    <source>
        <dbReference type="ARBA" id="ARBA00022881"/>
    </source>
</evidence>
<dbReference type="Gene3D" id="3.40.1440.10">
    <property type="entry name" value="GIY-YIG endonuclease"/>
    <property type="match status" value="1"/>
</dbReference>
<evidence type="ECO:0000256" key="3">
    <source>
        <dbReference type="ARBA" id="ARBA00022801"/>
    </source>
</evidence>
<dbReference type="PROSITE" id="PS50164">
    <property type="entry name" value="GIY_YIG"/>
    <property type="match status" value="1"/>
</dbReference>
<dbReference type="InterPro" id="IPR012337">
    <property type="entry name" value="RNaseH-like_sf"/>
</dbReference>
<evidence type="ECO:0000256" key="11">
    <source>
        <dbReference type="ARBA" id="ARBA00042732"/>
    </source>
</evidence>
<dbReference type="CDD" id="cd06127">
    <property type="entry name" value="DEDDh"/>
    <property type="match status" value="1"/>
</dbReference>
<keyword evidence="6" id="KW-0742">SOS response</keyword>
<reference evidence="14" key="1">
    <citation type="submission" date="2016-11" db="EMBL/GenBank/DDBJ databases">
        <authorList>
            <person name="Varghese N."/>
            <person name="Submissions S."/>
        </authorList>
    </citation>
    <scope>NUCLEOTIDE SEQUENCE [LARGE SCALE GENOMIC DNA]</scope>
    <source>
        <strain evidence="14">DSM 16478</strain>
    </source>
</reference>
<accession>A0A1M6ISU8</accession>
<comment type="function">
    <text evidence="7">DNA polymerase III is a complex, multichain enzyme responsible for most of the replicative synthesis in bacteria. The epsilon subunit contain the editing function and is a proofreading 3'-5' exonuclease.</text>
</comment>
<dbReference type="InterPro" id="IPR000305">
    <property type="entry name" value="GIY-YIG_endonuc"/>
</dbReference>
<dbReference type="AlphaFoldDB" id="A0A1M6ISU8"/>
<organism evidence="13 14">
    <name type="scientific">Maribacter aquivivus</name>
    <dbReference type="NCBI Taxonomy" id="228958"/>
    <lineage>
        <taxon>Bacteria</taxon>
        <taxon>Pseudomonadati</taxon>
        <taxon>Bacteroidota</taxon>
        <taxon>Flavobacteriia</taxon>
        <taxon>Flavobacteriales</taxon>
        <taxon>Flavobacteriaceae</taxon>
        <taxon>Maribacter</taxon>
    </lineage>
</organism>
<dbReference type="InterPro" id="IPR013520">
    <property type="entry name" value="Ribonucl_H"/>
</dbReference>
<evidence type="ECO:0000259" key="12">
    <source>
        <dbReference type="PROSITE" id="PS50164"/>
    </source>
</evidence>
<evidence type="ECO:0000256" key="5">
    <source>
        <dbReference type="ARBA" id="ARBA00023204"/>
    </source>
</evidence>
<dbReference type="OrthoDB" id="9803913at2"/>
<dbReference type="GO" id="GO:0009432">
    <property type="term" value="P:SOS response"/>
    <property type="evidence" value="ECO:0007669"/>
    <property type="project" value="UniProtKB-KW"/>
</dbReference>
<comment type="subunit">
    <text evidence="8">DNA polymerase III contains a core (composed of alpha, epsilon and theta chains) that associates with a tau subunit. This core dimerizes to form the POLIII' complex. PolIII' associates with the gamma complex (composed of gamma, delta, delta', psi and chi chains) and with the beta chain to form the complete DNA polymerase III complex.</text>
</comment>
<dbReference type="InterPro" id="IPR047296">
    <property type="entry name" value="GIY-YIG_UvrC_Cho"/>
</dbReference>
<dbReference type="PANTHER" id="PTHR30562">
    <property type="entry name" value="UVRC/OXIDOREDUCTASE"/>
    <property type="match status" value="1"/>
</dbReference>
<evidence type="ECO:0000256" key="10">
    <source>
        <dbReference type="ARBA" id="ARBA00042138"/>
    </source>
</evidence>
<evidence type="ECO:0000313" key="13">
    <source>
        <dbReference type="EMBL" id="SHJ37419.1"/>
    </source>
</evidence>
<dbReference type="FunFam" id="3.30.420.10:FF:000045">
    <property type="entry name" value="3'-5' exonuclease DinG"/>
    <property type="match status" value="1"/>
</dbReference>
<dbReference type="InterPro" id="IPR050066">
    <property type="entry name" value="UvrABC_protein_C"/>
</dbReference>
<dbReference type="GO" id="GO:0006289">
    <property type="term" value="P:nucleotide-excision repair"/>
    <property type="evidence" value="ECO:0007669"/>
    <property type="project" value="InterPro"/>
</dbReference>
<keyword evidence="1" id="KW-0227">DNA damage</keyword>
<dbReference type="SUPFAM" id="SSF53098">
    <property type="entry name" value="Ribonuclease H-like"/>
    <property type="match status" value="1"/>
</dbReference>
<dbReference type="Pfam" id="PF00929">
    <property type="entry name" value="RNase_T"/>
    <property type="match status" value="1"/>
</dbReference>
<evidence type="ECO:0000256" key="6">
    <source>
        <dbReference type="ARBA" id="ARBA00023236"/>
    </source>
</evidence>
<proteinExistence type="predicted"/>
<evidence type="ECO:0000256" key="7">
    <source>
        <dbReference type="ARBA" id="ARBA00025483"/>
    </source>
</evidence>
<sequence>MSERKFAIISMTTFGYKPNPLRIVQLTISKLNGEYYEPIFQTNINPEERIPNYIQQKSGLNDSLLLQAPTFSEVANTILRELDDHILVGHNASFLHYALQSEFKYLGYSFKTPQLCSVRLAKKLIPNMTSYELPYLSSVLNIPYTESNNLDDDNAAVAILFQRLILLDDDEMVISKFLEPKVEKENIAPKNIAYQKLNSLPNSPGIYKFQDERAEVLYVGKAKDIKKRVLSHFYNSSEKEITLCDATYHIDFETTGSELIALLREADLINKLDPPFNYIQKKSYVTYHIVPQKNRKGILELKIERRPFQHSPTEIFLKRGDAIKRLIELTKKFRLCPLQTGLKSKLGRCTHGEYNDCDGVCTGEETAGIYNEKVESALEYLNNENDNYVLFEKGRTKEERGFVLVLHGVYQGFGFLDNSQSVSSLEDLKDMLDPKKHSYHTAKIISSYTQRNPWKIKPLEKVGFFLKS</sequence>